<evidence type="ECO:0000313" key="1">
    <source>
        <dbReference type="EMBL" id="MPN59740.1"/>
    </source>
</evidence>
<dbReference type="EMBL" id="VSSQ01134093">
    <property type="protein sequence ID" value="MPN59740.1"/>
    <property type="molecule type" value="Genomic_DNA"/>
</dbReference>
<gene>
    <name evidence="1" type="ORF">SDC9_207462</name>
</gene>
<comment type="caution">
    <text evidence="1">The sequence shown here is derived from an EMBL/GenBank/DDBJ whole genome shotgun (WGS) entry which is preliminary data.</text>
</comment>
<reference evidence="1" key="1">
    <citation type="submission" date="2019-08" db="EMBL/GenBank/DDBJ databases">
        <authorList>
            <person name="Kucharzyk K."/>
            <person name="Murdoch R.W."/>
            <person name="Higgins S."/>
            <person name="Loffler F."/>
        </authorList>
    </citation>
    <scope>NUCLEOTIDE SEQUENCE</scope>
</reference>
<accession>A0A645J9C2</accession>
<dbReference type="AlphaFoldDB" id="A0A645J9C2"/>
<protein>
    <submittedName>
        <fullName evidence="1">Uncharacterized protein</fullName>
    </submittedName>
</protein>
<name>A0A645J9C2_9ZZZZ</name>
<organism evidence="1">
    <name type="scientific">bioreactor metagenome</name>
    <dbReference type="NCBI Taxonomy" id="1076179"/>
    <lineage>
        <taxon>unclassified sequences</taxon>
        <taxon>metagenomes</taxon>
        <taxon>ecological metagenomes</taxon>
    </lineage>
</organism>
<proteinExistence type="predicted"/>
<sequence>MIASQLVDGDQVDQVIHLALHQIKPDQAVQLFAKLGDILFGRRFRRFRGGSLLPGCLLCLIRFIRRLPV</sequence>